<name>A0AA88WQH5_9ASTE</name>
<accession>A0AA88WQH5</accession>
<gene>
    <name evidence="1" type="ORF">RJ639_035132</name>
</gene>
<organism evidence="1 2">
    <name type="scientific">Escallonia herrerae</name>
    <dbReference type="NCBI Taxonomy" id="1293975"/>
    <lineage>
        <taxon>Eukaryota</taxon>
        <taxon>Viridiplantae</taxon>
        <taxon>Streptophyta</taxon>
        <taxon>Embryophyta</taxon>
        <taxon>Tracheophyta</taxon>
        <taxon>Spermatophyta</taxon>
        <taxon>Magnoliopsida</taxon>
        <taxon>eudicotyledons</taxon>
        <taxon>Gunneridae</taxon>
        <taxon>Pentapetalae</taxon>
        <taxon>asterids</taxon>
        <taxon>campanulids</taxon>
        <taxon>Escalloniales</taxon>
        <taxon>Escalloniaceae</taxon>
        <taxon>Escallonia</taxon>
    </lineage>
</organism>
<dbReference type="EMBL" id="JAVXUP010000317">
    <property type="protein sequence ID" value="KAK3031134.1"/>
    <property type="molecule type" value="Genomic_DNA"/>
</dbReference>
<evidence type="ECO:0000313" key="2">
    <source>
        <dbReference type="Proteomes" id="UP001188597"/>
    </source>
</evidence>
<keyword evidence="2" id="KW-1185">Reference proteome</keyword>
<reference evidence="1" key="1">
    <citation type="submission" date="2022-12" db="EMBL/GenBank/DDBJ databases">
        <title>Draft genome assemblies for two species of Escallonia (Escalloniales).</title>
        <authorList>
            <person name="Chanderbali A."/>
            <person name="Dervinis C."/>
            <person name="Anghel I."/>
            <person name="Soltis D."/>
            <person name="Soltis P."/>
            <person name="Zapata F."/>
        </authorList>
    </citation>
    <scope>NUCLEOTIDE SEQUENCE</scope>
    <source>
        <strain evidence="1">UCBG64.0493</strain>
        <tissue evidence="1">Leaf</tissue>
    </source>
</reference>
<sequence>MVQNIGPQYVEICCAFRCNNIICVSGHPEAVSIWPTLACADSSWENRGDRLHSYRVIGDGKMVIVHSDSVDDKNKRVGMLKGVELWGLTANGKHWEFISETSREIVAEMKKPYGVIKGCLEERNGTIRVALMYNFQGVWDIIWLSYDIGRRNWTRVVLPDCQMKGSSMVGISFSSDLILS</sequence>
<evidence type="ECO:0000313" key="1">
    <source>
        <dbReference type="EMBL" id="KAK3031134.1"/>
    </source>
</evidence>
<proteinExistence type="predicted"/>
<protein>
    <submittedName>
        <fullName evidence="1">Uncharacterized protein</fullName>
    </submittedName>
</protein>
<dbReference type="AlphaFoldDB" id="A0AA88WQH5"/>
<comment type="caution">
    <text evidence="1">The sequence shown here is derived from an EMBL/GenBank/DDBJ whole genome shotgun (WGS) entry which is preliminary data.</text>
</comment>
<dbReference type="Proteomes" id="UP001188597">
    <property type="component" value="Unassembled WGS sequence"/>
</dbReference>